<dbReference type="Proteomes" id="UP000789920">
    <property type="component" value="Unassembled WGS sequence"/>
</dbReference>
<name>A0ACA9S968_9GLOM</name>
<gene>
    <name evidence="1" type="ORF">RPERSI_LOCUS27751</name>
</gene>
<keyword evidence="2" id="KW-1185">Reference proteome</keyword>
<evidence type="ECO:0000313" key="2">
    <source>
        <dbReference type="Proteomes" id="UP000789920"/>
    </source>
</evidence>
<reference evidence="1" key="1">
    <citation type="submission" date="2021-06" db="EMBL/GenBank/DDBJ databases">
        <authorList>
            <person name="Kallberg Y."/>
            <person name="Tangrot J."/>
            <person name="Rosling A."/>
        </authorList>
    </citation>
    <scope>NUCLEOTIDE SEQUENCE</scope>
    <source>
        <strain evidence="1">MA461A</strain>
    </source>
</reference>
<proteinExistence type="predicted"/>
<dbReference type="EMBL" id="CAJVQC010098858">
    <property type="protein sequence ID" value="CAG8830272.1"/>
    <property type="molecule type" value="Genomic_DNA"/>
</dbReference>
<sequence>DICHPKDNPRNTSNYKSLDSKEDKNYLLKIEYEELYSYSTYQEMNNINTIKTKPANSRFSKLQKKPNKKALEAQCTVWIEKVKQL</sequence>
<comment type="caution">
    <text evidence="1">The sequence shown here is derived from an EMBL/GenBank/DDBJ whole genome shotgun (WGS) entry which is preliminary data.</text>
</comment>
<accession>A0ACA9S968</accession>
<evidence type="ECO:0000313" key="1">
    <source>
        <dbReference type="EMBL" id="CAG8830272.1"/>
    </source>
</evidence>
<feature type="non-terminal residue" evidence="1">
    <location>
        <position position="1"/>
    </location>
</feature>
<organism evidence="1 2">
    <name type="scientific">Racocetra persica</name>
    <dbReference type="NCBI Taxonomy" id="160502"/>
    <lineage>
        <taxon>Eukaryota</taxon>
        <taxon>Fungi</taxon>
        <taxon>Fungi incertae sedis</taxon>
        <taxon>Mucoromycota</taxon>
        <taxon>Glomeromycotina</taxon>
        <taxon>Glomeromycetes</taxon>
        <taxon>Diversisporales</taxon>
        <taxon>Gigasporaceae</taxon>
        <taxon>Racocetra</taxon>
    </lineage>
</organism>
<protein>
    <submittedName>
        <fullName evidence="1">35545_t:CDS:1</fullName>
    </submittedName>
</protein>